<dbReference type="EMBL" id="KN822057">
    <property type="protein sequence ID" value="KIM60896.1"/>
    <property type="molecule type" value="Genomic_DNA"/>
</dbReference>
<evidence type="ECO:0000313" key="2">
    <source>
        <dbReference type="Proteomes" id="UP000053989"/>
    </source>
</evidence>
<proteinExistence type="predicted"/>
<dbReference type="HOGENOM" id="CLU_1982894_0_0_1"/>
<dbReference type="Proteomes" id="UP000053989">
    <property type="component" value="Unassembled WGS sequence"/>
</dbReference>
<accession>A0A0C3DYC0</accession>
<reference evidence="1 2" key="1">
    <citation type="submission" date="2014-04" db="EMBL/GenBank/DDBJ databases">
        <authorList>
            <consortium name="DOE Joint Genome Institute"/>
            <person name="Kuo A."/>
            <person name="Kohler A."/>
            <person name="Nagy L.G."/>
            <person name="Floudas D."/>
            <person name="Copeland A."/>
            <person name="Barry K.W."/>
            <person name="Cichocki N."/>
            <person name="Veneault-Fourrey C."/>
            <person name="LaButti K."/>
            <person name="Lindquist E.A."/>
            <person name="Lipzen A."/>
            <person name="Lundell T."/>
            <person name="Morin E."/>
            <person name="Murat C."/>
            <person name="Sun H."/>
            <person name="Tunlid A."/>
            <person name="Henrissat B."/>
            <person name="Grigoriev I.V."/>
            <person name="Hibbett D.S."/>
            <person name="Martin F."/>
            <person name="Nordberg H.P."/>
            <person name="Cantor M.N."/>
            <person name="Hua S.X."/>
        </authorList>
    </citation>
    <scope>NUCLEOTIDE SEQUENCE [LARGE SCALE GENOMIC DNA]</scope>
    <source>
        <strain evidence="1 2">Foug A</strain>
    </source>
</reference>
<evidence type="ECO:0000313" key="1">
    <source>
        <dbReference type="EMBL" id="KIM60896.1"/>
    </source>
</evidence>
<sequence length="126" mass="13840">MSSFNSCLHISNENKIVQAVTCPSVHNTLVRGSSTWLRHRGPRYLPVSSHRVSPISVTALLDLIVSGITLIQTGTLRYWRHSKRKYTSRAVNGYVAFAILNPSLNMKPSAKFANLGGGRSTKSVDS</sequence>
<dbReference type="AlphaFoldDB" id="A0A0C3DYC0"/>
<protein>
    <submittedName>
        <fullName evidence="1">Uncharacterized protein</fullName>
    </submittedName>
</protein>
<dbReference type="InParanoid" id="A0A0C3DYC0"/>
<reference evidence="2" key="2">
    <citation type="submission" date="2015-01" db="EMBL/GenBank/DDBJ databases">
        <title>Evolutionary Origins and Diversification of the Mycorrhizal Mutualists.</title>
        <authorList>
            <consortium name="DOE Joint Genome Institute"/>
            <consortium name="Mycorrhizal Genomics Consortium"/>
            <person name="Kohler A."/>
            <person name="Kuo A."/>
            <person name="Nagy L.G."/>
            <person name="Floudas D."/>
            <person name="Copeland A."/>
            <person name="Barry K.W."/>
            <person name="Cichocki N."/>
            <person name="Veneault-Fourrey C."/>
            <person name="LaButti K."/>
            <person name="Lindquist E.A."/>
            <person name="Lipzen A."/>
            <person name="Lundell T."/>
            <person name="Morin E."/>
            <person name="Murat C."/>
            <person name="Riley R."/>
            <person name="Ohm R."/>
            <person name="Sun H."/>
            <person name="Tunlid A."/>
            <person name="Henrissat B."/>
            <person name="Grigoriev I.V."/>
            <person name="Hibbett D.S."/>
            <person name="Martin F."/>
        </authorList>
    </citation>
    <scope>NUCLEOTIDE SEQUENCE [LARGE SCALE GENOMIC DNA]</scope>
    <source>
        <strain evidence="2">Foug A</strain>
    </source>
</reference>
<gene>
    <name evidence="1" type="ORF">SCLCIDRAFT_1216395</name>
</gene>
<name>A0A0C3DYC0_9AGAM</name>
<keyword evidence="2" id="KW-1185">Reference proteome</keyword>
<organism evidence="1 2">
    <name type="scientific">Scleroderma citrinum Foug A</name>
    <dbReference type="NCBI Taxonomy" id="1036808"/>
    <lineage>
        <taxon>Eukaryota</taxon>
        <taxon>Fungi</taxon>
        <taxon>Dikarya</taxon>
        <taxon>Basidiomycota</taxon>
        <taxon>Agaricomycotina</taxon>
        <taxon>Agaricomycetes</taxon>
        <taxon>Agaricomycetidae</taxon>
        <taxon>Boletales</taxon>
        <taxon>Sclerodermatineae</taxon>
        <taxon>Sclerodermataceae</taxon>
        <taxon>Scleroderma</taxon>
    </lineage>
</organism>